<protein>
    <recommendedName>
        <fullName evidence="19">Bifunctional NAD(P)H-hydrate repair enzyme</fullName>
    </recommendedName>
    <alternativeName>
        <fullName evidence="19">Nicotinamide nucleotide repair protein</fullName>
    </alternativeName>
    <domain>
        <recommendedName>
            <fullName evidence="19">ADP-dependent (S)-NAD(P)H-hydrate dehydratase</fullName>
            <ecNumber evidence="19">4.2.1.136</ecNumber>
        </recommendedName>
        <alternativeName>
            <fullName evidence="19">ADP-dependent NAD(P)HX dehydratase</fullName>
        </alternativeName>
    </domain>
    <domain>
        <recommendedName>
            <fullName evidence="19">NAD(P)H-hydrate epimerase</fullName>
            <ecNumber evidence="19">5.1.99.6</ecNumber>
        </recommendedName>
    </domain>
</protein>
<feature type="binding site" evidence="17">
    <location>
        <position position="449"/>
    </location>
    <ligand>
        <name>(6S)-NADPHX</name>
        <dbReference type="ChEBI" id="CHEBI:64076"/>
    </ligand>
</feature>
<evidence type="ECO:0000256" key="17">
    <source>
        <dbReference type="HAMAP-Rule" id="MF_01965"/>
    </source>
</evidence>
<dbReference type="HAMAP" id="MF_01966">
    <property type="entry name" value="NADHX_epimerase"/>
    <property type="match status" value="1"/>
</dbReference>
<evidence type="ECO:0000313" key="23">
    <source>
        <dbReference type="Proteomes" id="UP001327459"/>
    </source>
</evidence>
<comment type="function">
    <text evidence="14 19">Bifunctional enzyme that catalyzes the epimerization of the S- and R-forms of NAD(P)HX and the dehydration of the S-form of NAD(P)HX at the expense of ADP, which is converted to AMP. This allows the repair of both epimers of NAD(P)HX, a damaged form of NAD(P)H that is a result of enzymatic or heat-dependent hydration.</text>
</comment>
<evidence type="ECO:0000313" key="22">
    <source>
        <dbReference type="EMBL" id="WQH16048.1"/>
    </source>
</evidence>
<keyword evidence="10 17" id="KW-0520">NAD</keyword>
<evidence type="ECO:0000256" key="15">
    <source>
        <dbReference type="ARBA" id="ARBA00048238"/>
    </source>
</evidence>
<evidence type="ECO:0000259" key="21">
    <source>
        <dbReference type="PROSITE" id="PS51385"/>
    </source>
</evidence>
<organism evidence="22 23">
    <name type="scientific">Guyparkeria halophila</name>
    <dbReference type="NCBI Taxonomy" id="47960"/>
    <lineage>
        <taxon>Bacteria</taxon>
        <taxon>Pseudomonadati</taxon>
        <taxon>Pseudomonadota</taxon>
        <taxon>Gammaproteobacteria</taxon>
        <taxon>Chromatiales</taxon>
        <taxon>Thioalkalibacteraceae</taxon>
        <taxon>Guyparkeria</taxon>
    </lineage>
</organism>
<comment type="function">
    <text evidence="18">Catalyzes the epimerization of the S- and R-forms of NAD(P)HX, a damaged form of NAD(P)H that is a result of enzymatic or heat-dependent hydration. This is a prerequisite for the S-specific NAD(P)H-hydrate dehydratase to allow the repair of both epimers of NAD(P)HX.</text>
</comment>
<comment type="similarity">
    <text evidence="17">Belongs to the NnrD/CARKD family.</text>
</comment>
<feature type="binding site" evidence="17">
    <location>
        <position position="337"/>
    </location>
    <ligand>
        <name>(6S)-NADPHX</name>
        <dbReference type="ChEBI" id="CHEBI:64076"/>
    </ligand>
</feature>
<dbReference type="EC" id="4.2.1.136" evidence="19"/>
<keyword evidence="13" id="KW-0511">Multifunctional enzyme</keyword>
<dbReference type="NCBIfam" id="TIGR00197">
    <property type="entry name" value="yjeF_nterm"/>
    <property type="match status" value="1"/>
</dbReference>
<keyword evidence="6 17" id="KW-0547">Nucleotide-binding</keyword>
<gene>
    <name evidence="18" type="primary">nnrE</name>
    <name evidence="17" type="synonym">nnrD</name>
    <name evidence="22" type="ORF">SR882_09825</name>
</gene>
<evidence type="ECO:0000256" key="16">
    <source>
        <dbReference type="ARBA" id="ARBA00049209"/>
    </source>
</evidence>
<dbReference type="InterPro" id="IPR036652">
    <property type="entry name" value="YjeF_N_dom_sf"/>
</dbReference>
<keyword evidence="12 17" id="KW-0456">Lyase</keyword>
<comment type="caution">
    <text evidence="18">Lacks conserved residue(s) required for the propagation of feature annotation.</text>
</comment>
<comment type="similarity">
    <text evidence="3 19">In the N-terminal section; belongs to the NnrE/AIBP family.</text>
</comment>
<feature type="domain" description="YjeF C-terminal" evidence="20">
    <location>
        <begin position="241"/>
        <end position="508"/>
    </location>
</feature>
<keyword evidence="7 17" id="KW-0067">ATP-binding</keyword>
<dbReference type="PROSITE" id="PS51385">
    <property type="entry name" value="YJEF_N"/>
    <property type="match status" value="1"/>
</dbReference>
<feature type="binding site" evidence="17">
    <location>
        <position position="448"/>
    </location>
    <ligand>
        <name>AMP</name>
        <dbReference type="ChEBI" id="CHEBI:456215"/>
    </ligand>
</feature>
<dbReference type="NCBIfam" id="TIGR00196">
    <property type="entry name" value="yjeF_cterm"/>
    <property type="match status" value="1"/>
</dbReference>
<dbReference type="EMBL" id="CP140153">
    <property type="protein sequence ID" value="WQH16048.1"/>
    <property type="molecule type" value="Genomic_DNA"/>
</dbReference>
<dbReference type="Pfam" id="PF03853">
    <property type="entry name" value="YjeF_N"/>
    <property type="match status" value="1"/>
</dbReference>
<feature type="binding site" evidence="18">
    <location>
        <begin position="145"/>
        <end position="151"/>
    </location>
    <ligand>
        <name>(6S)-NADPHX</name>
        <dbReference type="ChEBI" id="CHEBI:64076"/>
    </ligand>
</feature>
<dbReference type="HAMAP" id="MF_01965">
    <property type="entry name" value="NADHX_dehydratase"/>
    <property type="match status" value="1"/>
</dbReference>
<keyword evidence="9 18" id="KW-0630">Potassium</keyword>
<evidence type="ECO:0000256" key="14">
    <source>
        <dbReference type="ARBA" id="ARBA00025153"/>
    </source>
</evidence>
<evidence type="ECO:0000256" key="8">
    <source>
        <dbReference type="ARBA" id="ARBA00022857"/>
    </source>
</evidence>
<feature type="binding site" evidence="18">
    <location>
        <position position="183"/>
    </location>
    <ligand>
        <name>K(+)</name>
        <dbReference type="ChEBI" id="CHEBI:29103"/>
    </ligand>
</feature>
<proteinExistence type="inferred from homology"/>
<evidence type="ECO:0000256" key="9">
    <source>
        <dbReference type="ARBA" id="ARBA00022958"/>
    </source>
</evidence>
<keyword evidence="11 18" id="KW-0413">Isomerase</keyword>
<dbReference type="InterPro" id="IPR000631">
    <property type="entry name" value="CARKD"/>
</dbReference>
<comment type="similarity">
    <text evidence="18">Belongs to the NnrE/AIBP family.</text>
</comment>
<evidence type="ECO:0000256" key="6">
    <source>
        <dbReference type="ARBA" id="ARBA00022741"/>
    </source>
</evidence>
<evidence type="ECO:0000256" key="10">
    <source>
        <dbReference type="ARBA" id="ARBA00023027"/>
    </source>
</evidence>
<evidence type="ECO:0000256" key="1">
    <source>
        <dbReference type="ARBA" id="ARBA00000013"/>
    </source>
</evidence>
<comment type="function">
    <text evidence="17">Catalyzes the dehydration of the S-form of NAD(P)HX at the expense of ADP, which is converted to AMP. Together with NAD(P)HX epimerase, which catalyzes the epimerization of the S- and R-forms, the enzyme allows the repair of both epimers of NAD(P)HX, a damaged form of NAD(P)H that is a result of enzymatic or heat-dependent hydration.</text>
</comment>
<dbReference type="SUPFAM" id="SSF64153">
    <property type="entry name" value="YjeF N-terminal domain-like"/>
    <property type="match status" value="1"/>
</dbReference>
<dbReference type="PROSITE" id="PS01050">
    <property type="entry name" value="YJEF_C_2"/>
    <property type="match status" value="1"/>
</dbReference>
<comment type="catalytic activity">
    <reaction evidence="16 17 19">
        <text>(6S)-NADPHX + ADP = AMP + phosphate + NADPH + H(+)</text>
        <dbReference type="Rhea" id="RHEA:32235"/>
        <dbReference type="ChEBI" id="CHEBI:15378"/>
        <dbReference type="ChEBI" id="CHEBI:43474"/>
        <dbReference type="ChEBI" id="CHEBI:57783"/>
        <dbReference type="ChEBI" id="CHEBI:64076"/>
        <dbReference type="ChEBI" id="CHEBI:456215"/>
        <dbReference type="ChEBI" id="CHEBI:456216"/>
        <dbReference type="EC" id="4.2.1.136"/>
    </reaction>
</comment>
<comment type="similarity">
    <text evidence="4 19">In the C-terminal section; belongs to the NnrD/CARKD family.</text>
</comment>
<accession>A0ABZ0YV48</accession>
<evidence type="ECO:0000256" key="19">
    <source>
        <dbReference type="PIRNR" id="PIRNR017184"/>
    </source>
</evidence>
<comment type="cofactor">
    <cofactor evidence="18 19">
        <name>K(+)</name>
        <dbReference type="ChEBI" id="CHEBI:29103"/>
    </cofactor>
    <text evidence="18 19">Binds 1 potassium ion per subunit.</text>
</comment>
<dbReference type="PANTHER" id="PTHR12592">
    <property type="entry name" value="ATP-DEPENDENT (S)-NAD(P)H-HYDRATE DEHYDRATASE FAMILY MEMBER"/>
    <property type="match status" value="1"/>
</dbReference>
<dbReference type="Gene3D" id="3.40.50.10260">
    <property type="entry name" value="YjeF N-terminal domain"/>
    <property type="match status" value="1"/>
</dbReference>
<evidence type="ECO:0000256" key="5">
    <source>
        <dbReference type="ARBA" id="ARBA00022723"/>
    </source>
</evidence>
<comment type="catalytic activity">
    <reaction evidence="1 18 19">
        <text>(6R)-NADHX = (6S)-NADHX</text>
        <dbReference type="Rhea" id="RHEA:32215"/>
        <dbReference type="ChEBI" id="CHEBI:64074"/>
        <dbReference type="ChEBI" id="CHEBI:64075"/>
        <dbReference type="EC" id="5.1.99.6"/>
    </reaction>
</comment>
<evidence type="ECO:0000256" key="2">
    <source>
        <dbReference type="ARBA" id="ARBA00000909"/>
    </source>
</evidence>
<evidence type="ECO:0000256" key="12">
    <source>
        <dbReference type="ARBA" id="ARBA00023239"/>
    </source>
</evidence>
<feature type="domain" description="YjeF N-terminal" evidence="21">
    <location>
        <begin position="26"/>
        <end position="237"/>
    </location>
</feature>
<dbReference type="EC" id="5.1.99.6" evidence="19"/>
<evidence type="ECO:0000256" key="7">
    <source>
        <dbReference type="ARBA" id="ARBA00022840"/>
    </source>
</evidence>
<comment type="subunit">
    <text evidence="17">Homotetramer.</text>
</comment>
<dbReference type="PROSITE" id="PS51383">
    <property type="entry name" value="YJEF_C_3"/>
    <property type="match status" value="1"/>
</dbReference>
<evidence type="ECO:0000256" key="11">
    <source>
        <dbReference type="ARBA" id="ARBA00023235"/>
    </source>
</evidence>
<dbReference type="InterPro" id="IPR030677">
    <property type="entry name" value="Nnr"/>
</dbReference>
<dbReference type="Pfam" id="PF01256">
    <property type="entry name" value="Carb_kinase"/>
    <property type="match status" value="1"/>
</dbReference>
<feature type="binding site" evidence="18">
    <location>
        <position position="74"/>
    </location>
    <ligand>
        <name>K(+)</name>
        <dbReference type="ChEBI" id="CHEBI:29103"/>
    </ligand>
</feature>
<dbReference type="Gene3D" id="3.40.1190.20">
    <property type="match status" value="1"/>
</dbReference>
<evidence type="ECO:0000256" key="13">
    <source>
        <dbReference type="ARBA" id="ARBA00023268"/>
    </source>
</evidence>
<dbReference type="InterPro" id="IPR017953">
    <property type="entry name" value="Carbohydrate_kinase_pred_CS"/>
</dbReference>
<sequence length="540" mass="55166">MPTNAPALIRPLVDPGLARAWSVEAIQAHERALFAGGVDAYGLMERAGGAAFAVLRDRWPSARRLAVLVGPGQNGGDGLVIARLAHQAGLTVDLLGWSRPTFQASAAHAWTALASVEPAVEVQTEPAAVDEALQAAEVVVDALFGIGLSRAIEGEAAAFLRRLEVALSSRAERPGVLAVDLPSGVDANTGAVDPLTPAADCTVTFLGIKHGLTTGPAVAACGERVLADLGFPPAADETSIELLHGGLRFAPRPRDGHKGRFGTVLVAAGNRGMPGAARLAAEAALRAGAGKVIVATHPDHAATLNIGRPELIVHGVETAHDLLRLAAEATSVVVGPGLGRDPWAVTVWRALRDCPLPLVVDADALRLLGPNSLRERDAVITPHPGEAAMLLECDTAAINADRLGSARLLAERLGCGVVLKGAGSVLADADRLAVCQRGSPALATAGTGDVLAGLLGALLGMGLSRLAAMELGVCLHAEAGEIEAGTHGEWGMAASDLFGVIRARLNGQVERCDTGGTGWCRSGSSSDLSAQDDSVPGAGR</sequence>
<dbReference type="InterPro" id="IPR029056">
    <property type="entry name" value="Ribokinase-like"/>
</dbReference>
<keyword evidence="5 18" id="KW-0479">Metal-binding</keyword>
<dbReference type="PANTHER" id="PTHR12592:SF0">
    <property type="entry name" value="ATP-DEPENDENT (S)-NAD(P)H-HYDRATE DEHYDRATASE"/>
    <property type="match status" value="1"/>
</dbReference>
<keyword evidence="23" id="KW-1185">Reference proteome</keyword>
<dbReference type="InterPro" id="IPR004443">
    <property type="entry name" value="YjeF_N_dom"/>
</dbReference>
<dbReference type="CDD" id="cd01171">
    <property type="entry name" value="YXKO-related"/>
    <property type="match status" value="1"/>
</dbReference>
<feature type="binding site" evidence="18">
    <location>
        <position position="180"/>
    </location>
    <ligand>
        <name>(6S)-NADPHX</name>
        <dbReference type="ChEBI" id="CHEBI:64076"/>
    </ligand>
</feature>
<evidence type="ECO:0000256" key="4">
    <source>
        <dbReference type="ARBA" id="ARBA00009524"/>
    </source>
</evidence>
<feature type="binding site" evidence="17">
    <location>
        <position position="276"/>
    </location>
    <ligand>
        <name>(6S)-NADPHX</name>
        <dbReference type="ChEBI" id="CHEBI:64076"/>
    </ligand>
</feature>
<dbReference type="RefSeq" id="WP_322521067.1">
    <property type="nucleotide sequence ID" value="NZ_CP140153.1"/>
</dbReference>
<dbReference type="PROSITE" id="PS01049">
    <property type="entry name" value="YJEF_C_1"/>
    <property type="match status" value="1"/>
</dbReference>
<keyword evidence="8 17" id="KW-0521">NADP</keyword>
<feature type="binding site" evidence="17">
    <location>
        <position position="383"/>
    </location>
    <ligand>
        <name>(6S)-NADPHX</name>
        <dbReference type="ChEBI" id="CHEBI:64076"/>
    </ligand>
</feature>
<comment type="catalytic activity">
    <reaction evidence="15 17 19">
        <text>(6S)-NADHX + ADP = AMP + phosphate + NADH + H(+)</text>
        <dbReference type="Rhea" id="RHEA:32223"/>
        <dbReference type="ChEBI" id="CHEBI:15378"/>
        <dbReference type="ChEBI" id="CHEBI:43474"/>
        <dbReference type="ChEBI" id="CHEBI:57945"/>
        <dbReference type="ChEBI" id="CHEBI:64074"/>
        <dbReference type="ChEBI" id="CHEBI:456215"/>
        <dbReference type="ChEBI" id="CHEBI:456216"/>
        <dbReference type="EC" id="4.2.1.136"/>
    </reaction>
</comment>
<comment type="catalytic activity">
    <reaction evidence="2 18 19">
        <text>(6R)-NADPHX = (6S)-NADPHX</text>
        <dbReference type="Rhea" id="RHEA:32227"/>
        <dbReference type="ChEBI" id="CHEBI:64076"/>
        <dbReference type="ChEBI" id="CHEBI:64077"/>
        <dbReference type="EC" id="5.1.99.6"/>
    </reaction>
</comment>
<evidence type="ECO:0000256" key="3">
    <source>
        <dbReference type="ARBA" id="ARBA00006001"/>
    </source>
</evidence>
<dbReference type="SUPFAM" id="SSF53613">
    <property type="entry name" value="Ribokinase-like"/>
    <property type="match status" value="1"/>
</dbReference>
<evidence type="ECO:0000259" key="20">
    <source>
        <dbReference type="PROSITE" id="PS51383"/>
    </source>
</evidence>
<evidence type="ECO:0000256" key="18">
    <source>
        <dbReference type="HAMAP-Rule" id="MF_01966"/>
    </source>
</evidence>
<reference evidence="22 23" key="1">
    <citation type="submission" date="2023-11" db="EMBL/GenBank/DDBJ databases">
        <title>MicrobeMod: A computational toolkit for identifying prokaryotic methylation and restriction-modification with nanopore sequencing.</title>
        <authorList>
            <person name="Crits-Christoph A."/>
            <person name="Kang S.C."/>
            <person name="Lee H."/>
            <person name="Ostrov N."/>
        </authorList>
    </citation>
    <scope>NUCLEOTIDE SEQUENCE [LARGE SCALE GENOMIC DNA]</scope>
    <source>
        <strain evidence="22 23">ATCC 49870</strain>
    </source>
</reference>
<comment type="cofactor">
    <cofactor evidence="17">
        <name>Mg(2+)</name>
        <dbReference type="ChEBI" id="CHEBI:18420"/>
    </cofactor>
</comment>
<feature type="binding site" evidence="18">
    <location>
        <position position="141"/>
    </location>
    <ligand>
        <name>K(+)</name>
        <dbReference type="ChEBI" id="CHEBI:29103"/>
    </ligand>
</feature>
<feature type="binding site" evidence="17">
    <location>
        <begin position="420"/>
        <end position="424"/>
    </location>
    <ligand>
        <name>AMP</name>
        <dbReference type="ChEBI" id="CHEBI:456215"/>
    </ligand>
</feature>
<dbReference type="PIRSF" id="PIRSF017184">
    <property type="entry name" value="Nnr"/>
    <property type="match status" value="1"/>
</dbReference>
<feature type="binding site" evidence="18">
    <location>
        <begin position="73"/>
        <end position="77"/>
    </location>
    <ligand>
        <name>(6S)-NADPHX</name>
        <dbReference type="ChEBI" id="CHEBI:64076"/>
    </ligand>
</feature>
<dbReference type="Proteomes" id="UP001327459">
    <property type="component" value="Chromosome"/>
</dbReference>
<name>A0ABZ0YV48_9GAMM</name>